<evidence type="ECO:0000256" key="1">
    <source>
        <dbReference type="ARBA" id="ARBA00001933"/>
    </source>
</evidence>
<dbReference type="InterPro" id="IPR050596">
    <property type="entry name" value="AspAT/PAT-like"/>
</dbReference>
<keyword evidence="4 6" id="KW-0808">Transferase</keyword>
<dbReference type="GO" id="GO:0006520">
    <property type="term" value="P:amino acid metabolic process"/>
    <property type="evidence" value="ECO:0007669"/>
    <property type="project" value="InterPro"/>
</dbReference>
<evidence type="ECO:0000256" key="4">
    <source>
        <dbReference type="ARBA" id="ARBA00022679"/>
    </source>
</evidence>
<evidence type="ECO:0000259" key="7">
    <source>
        <dbReference type="Pfam" id="PF00155"/>
    </source>
</evidence>
<dbReference type="InterPro" id="IPR015421">
    <property type="entry name" value="PyrdxlP-dep_Trfase_major"/>
</dbReference>
<dbReference type="InterPro" id="IPR004839">
    <property type="entry name" value="Aminotransferase_I/II_large"/>
</dbReference>
<evidence type="ECO:0000256" key="2">
    <source>
        <dbReference type="ARBA" id="ARBA00007441"/>
    </source>
</evidence>
<keyword evidence="9" id="KW-1185">Reference proteome</keyword>
<evidence type="ECO:0000256" key="5">
    <source>
        <dbReference type="ARBA" id="ARBA00022898"/>
    </source>
</evidence>
<comment type="similarity">
    <text evidence="2 6">Belongs to the class-I pyridoxal-phosphate-dependent aminotransferase family.</text>
</comment>
<reference evidence="9" key="1">
    <citation type="submission" date="2016-11" db="EMBL/GenBank/DDBJ databases">
        <authorList>
            <person name="Varghese N."/>
            <person name="Submissions S."/>
        </authorList>
    </citation>
    <scope>NUCLEOTIDE SEQUENCE [LARGE SCALE GENOMIC DNA]</scope>
    <source>
        <strain evidence="9">DSM 26910</strain>
    </source>
</reference>
<dbReference type="SUPFAM" id="SSF53383">
    <property type="entry name" value="PLP-dependent transferases"/>
    <property type="match status" value="1"/>
</dbReference>
<dbReference type="Gene3D" id="3.40.640.10">
    <property type="entry name" value="Type I PLP-dependent aspartate aminotransferase-like (Major domain)"/>
    <property type="match status" value="1"/>
</dbReference>
<accession>A0A1M4Y708</accession>
<gene>
    <name evidence="8" type="ORF">SAMN05444274_103254</name>
</gene>
<protein>
    <recommendedName>
        <fullName evidence="6">Aminotransferase</fullName>
        <ecNumber evidence="6">2.6.1.-</ecNumber>
    </recommendedName>
</protein>
<evidence type="ECO:0000313" key="9">
    <source>
        <dbReference type="Proteomes" id="UP000184164"/>
    </source>
</evidence>
<dbReference type="CDD" id="cd00609">
    <property type="entry name" value="AAT_like"/>
    <property type="match status" value="1"/>
</dbReference>
<dbReference type="EMBL" id="FQUM01000003">
    <property type="protein sequence ID" value="SHF01498.1"/>
    <property type="molecule type" value="Genomic_DNA"/>
</dbReference>
<dbReference type="PANTHER" id="PTHR46383">
    <property type="entry name" value="ASPARTATE AMINOTRANSFERASE"/>
    <property type="match status" value="1"/>
</dbReference>
<proteinExistence type="inferred from homology"/>
<dbReference type="GO" id="GO:0030170">
    <property type="term" value="F:pyridoxal phosphate binding"/>
    <property type="evidence" value="ECO:0007669"/>
    <property type="project" value="InterPro"/>
</dbReference>
<name>A0A1M4Y708_9BACT</name>
<evidence type="ECO:0000313" key="8">
    <source>
        <dbReference type="EMBL" id="SHF01498.1"/>
    </source>
</evidence>
<dbReference type="InterPro" id="IPR004838">
    <property type="entry name" value="NHTrfase_class1_PyrdxlP-BS"/>
</dbReference>
<dbReference type="PROSITE" id="PS00105">
    <property type="entry name" value="AA_TRANSFER_CLASS_1"/>
    <property type="match status" value="1"/>
</dbReference>
<sequence length="385" mass="43225">MLPERVKHISPFIVMEVMEKAAEMEKKGISVIHLEVGEPDFDVPKCVATAVQQAYLEGKTHYTHSLGDPELRDALAERYETEYGVKVSPEQLLVTSGSSPAILLSLGVLCDPGDEVILSDPGYACYANFLRFLGIKPNRVPVREEDGFQYRPEEICKRISKKTKAIIINSPMNPTGNLLSPEVMQQLTSFNIPIISDEIYHGLVYEGKAHSMLEYTKNTFVLNGFSKLFAMTGLRLGYVVAPQEYIRPMQKLQQNLFICAGSTAQRAGVAALRLAGSDVSRMKEIYNQRRKYLVERLTKMGFDIKVIPTGAFYVFVNARHLSTDSYKLAFDILEKAKVGVTPGIDFGENGEGFLRFSYANSIENIKKGMNRLEQYLNNFPNEQSH</sequence>
<feature type="domain" description="Aminotransferase class I/classII large" evidence="7">
    <location>
        <begin position="31"/>
        <end position="372"/>
    </location>
</feature>
<dbReference type="RefSeq" id="WP_073000316.1">
    <property type="nucleotide sequence ID" value="NZ_FQUM01000003.1"/>
</dbReference>
<dbReference type="Pfam" id="PF00155">
    <property type="entry name" value="Aminotran_1_2"/>
    <property type="match status" value="1"/>
</dbReference>
<comment type="cofactor">
    <cofactor evidence="1 6">
        <name>pyridoxal 5'-phosphate</name>
        <dbReference type="ChEBI" id="CHEBI:597326"/>
    </cofactor>
</comment>
<dbReference type="EC" id="2.6.1.-" evidence="6"/>
<dbReference type="InterPro" id="IPR015424">
    <property type="entry name" value="PyrdxlP-dep_Trfase"/>
</dbReference>
<evidence type="ECO:0000256" key="3">
    <source>
        <dbReference type="ARBA" id="ARBA00022576"/>
    </source>
</evidence>
<keyword evidence="5" id="KW-0663">Pyridoxal phosphate</keyword>
<dbReference type="AlphaFoldDB" id="A0A1M4Y708"/>
<dbReference type="GO" id="GO:0008483">
    <property type="term" value="F:transaminase activity"/>
    <property type="evidence" value="ECO:0007669"/>
    <property type="project" value="UniProtKB-KW"/>
</dbReference>
<dbReference type="PANTHER" id="PTHR46383:SF2">
    <property type="entry name" value="AMINOTRANSFERASE"/>
    <property type="match status" value="1"/>
</dbReference>
<dbReference type="Proteomes" id="UP000184164">
    <property type="component" value="Unassembled WGS sequence"/>
</dbReference>
<evidence type="ECO:0000256" key="6">
    <source>
        <dbReference type="RuleBase" id="RU000481"/>
    </source>
</evidence>
<dbReference type="OrthoDB" id="9802328at2"/>
<organism evidence="8 9">
    <name type="scientific">Mariniphaga anaerophila</name>
    <dbReference type="NCBI Taxonomy" id="1484053"/>
    <lineage>
        <taxon>Bacteria</taxon>
        <taxon>Pseudomonadati</taxon>
        <taxon>Bacteroidota</taxon>
        <taxon>Bacteroidia</taxon>
        <taxon>Marinilabiliales</taxon>
        <taxon>Prolixibacteraceae</taxon>
        <taxon>Mariniphaga</taxon>
    </lineage>
</organism>
<dbReference type="STRING" id="1484053.SAMN05444274_103254"/>
<keyword evidence="3 6" id="KW-0032">Aminotransferase</keyword>